<evidence type="ECO:0000256" key="1">
    <source>
        <dbReference type="ARBA" id="ARBA00012417"/>
    </source>
</evidence>
<protein>
    <recommendedName>
        <fullName evidence="1">DNA-directed DNA polymerase</fullName>
        <ecNumber evidence="1">2.7.7.7</ecNumber>
    </recommendedName>
</protein>
<dbReference type="AlphaFoldDB" id="A0A380TEY2"/>
<dbReference type="NCBIfam" id="TIGR01128">
    <property type="entry name" value="holA"/>
    <property type="match status" value="1"/>
</dbReference>
<dbReference type="GO" id="GO:0003677">
    <property type="term" value="F:DNA binding"/>
    <property type="evidence" value="ECO:0007669"/>
    <property type="project" value="InterPro"/>
</dbReference>
<dbReference type="PANTHER" id="PTHR34388">
    <property type="entry name" value="DNA POLYMERASE III SUBUNIT DELTA"/>
    <property type="match status" value="1"/>
</dbReference>
<dbReference type="GO" id="GO:0003887">
    <property type="term" value="F:DNA-directed DNA polymerase activity"/>
    <property type="evidence" value="ECO:0007669"/>
    <property type="project" value="UniProtKB-KW"/>
</dbReference>
<reference evidence="8" key="1">
    <citation type="submission" date="2018-07" db="EMBL/GenBank/DDBJ databases">
        <authorList>
            <person name="Quirk P.G."/>
            <person name="Krulwich T.A."/>
        </authorList>
    </citation>
    <scope>NUCLEOTIDE SEQUENCE</scope>
</reference>
<keyword evidence="2" id="KW-0808">Transferase</keyword>
<evidence type="ECO:0000256" key="3">
    <source>
        <dbReference type="ARBA" id="ARBA00022695"/>
    </source>
</evidence>
<evidence type="ECO:0000256" key="5">
    <source>
        <dbReference type="ARBA" id="ARBA00022932"/>
    </source>
</evidence>
<comment type="similarity">
    <text evidence="6">Belongs to the DNA polymerase HolA subunit family.</text>
</comment>
<dbReference type="Gene3D" id="1.20.272.10">
    <property type="match status" value="1"/>
</dbReference>
<keyword evidence="4" id="KW-0235">DNA replication</keyword>
<keyword evidence="3" id="KW-0548">Nucleotidyltransferase</keyword>
<dbReference type="GO" id="GO:0006261">
    <property type="term" value="P:DNA-templated DNA replication"/>
    <property type="evidence" value="ECO:0007669"/>
    <property type="project" value="TreeGrafter"/>
</dbReference>
<dbReference type="SUPFAM" id="SSF52540">
    <property type="entry name" value="P-loop containing nucleoside triphosphate hydrolases"/>
    <property type="match status" value="1"/>
</dbReference>
<evidence type="ECO:0000313" key="8">
    <source>
        <dbReference type="EMBL" id="SUS06204.1"/>
    </source>
</evidence>
<dbReference type="PANTHER" id="PTHR34388:SF1">
    <property type="entry name" value="DNA POLYMERASE III SUBUNIT DELTA"/>
    <property type="match status" value="1"/>
</dbReference>
<organism evidence="8">
    <name type="scientific">metagenome</name>
    <dbReference type="NCBI Taxonomy" id="256318"/>
    <lineage>
        <taxon>unclassified sequences</taxon>
        <taxon>metagenomes</taxon>
    </lineage>
</organism>
<evidence type="ECO:0000256" key="6">
    <source>
        <dbReference type="ARBA" id="ARBA00034754"/>
    </source>
</evidence>
<dbReference type="EC" id="2.7.7.7" evidence="1"/>
<proteinExistence type="inferred from homology"/>
<dbReference type="GO" id="GO:0009360">
    <property type="term" value="C:DNA polymerase III complex"/>
    <property type="evidence" value="ECO:0007669"/>
    <property type="project" value="TreeGrafter"/>
</dbReference>
<gene>
    <name evidence="8" type="ORF">DF3PB_2510006</name>
</gene>
<name>A0A380TEY2_9ZZZZ</name>
<sequence>MKLTGKRIDGFLKAPGADVVAVLVFGPDPSLIRERVAALIAAVAGVPPDPFRCAELPALALRNDPARLVDEAAALSFSGGRRLVRVRDASDALTGAFNQLLTGAGEGIPGLVVAEAGDLAKRSSLRLLFEAAPAAVAIACYAEDTASLRTMIREALAAQGLSVDGDALDFLSAQLGANRAVTRAELEKLSLYVGSAGRVTLADAMAAVGDSTALSLGAIVVAAGAGDFAMLDKALETAFAEGASPVAIVRIAAQHITRLLQAQALVAAGKTPDQAMMSLKPPVIFHQKPAFMQQMRRWSRQRLGQALDLLTDAELACKTTGAPALALATRALLQIAHAARRGDGPQ</sequence>
<comment type="catalytic activity">
    <reaction evidence="7">
        <text>DNA(n) + a 2'-deoxyribonucleoside 5'-triphosphate = DNA(n+1) + diphosphate</text>
        <dbReference type="Rhea" id="RHEA:22508"/>
        <dbReference type="Rhea" id="RHEA-COMP:17339"/>
        <dbReference type="Rhea" id="RHEA-COMP:17340"/>
        <dbReference type="ChEBI" id="CHEBI:33019"/>
        <dbReference type="ChEBI" id="CHEBI:61560"/>
        <dbReference type="ChEBI" id="CHEBI:173112"/>
        <dbReference type="EC" id="2.7.7.7"/>
    </reaction>
</comment>
<evidence type="ECO:0000256" key="4">
    <source>
        <dbReference type="ARBA" id="ARBA00022705"/>
    </source>
</evidence>
<dbReference type="SUPFAM" id="SSF48019">
    <property type="entry name" value="post-AAA+ oligomerization domain-like"/>
    <property type="match status" value="1"/>
</dbReference>
<dbReference type="EMBL" id="UIDG01000170">
    <property type="protein sequence ID" value="SUS06204.1"/>
    <property type="molecule type" value="Genomic_DNA"/>
</dbReference>
<evidence type="ECO:0000256" key="2">
    <source>
        <dbReference type="ARBA" id="ARBA00022679"/>
    </source>
</evidence>
<dbReference type="InterPro" id="IPR008921">
    <property type="entry name" value="DNA_pol3_clamp-load_cplx_C"/>
</dbReference>
<keyword evidence="5" id="KW-0239">DNA-directed DNA polymerase</keyword>
<dbReference type="Gene3D" id="1.10.8.60">
    <property type="match status" value="1"/>
</dbReference>
<dbReference type="InterPro" id="IPR027417">
    <property type="entry name" value="P-loop_NTPase"/>
</dbReference>
<dbReference type="InterPro" id="IPR005790">
    <property type="entry name" value="DNA_polIII_delta"/>
</dbReference>
<accession>A0A380TEY2</accession>
<evidence type="ECO:0000256" key="7">
    <source>
        <dbReference type="ARBA" id="ARBA00049244"/>
    </source>
</evidence>